<feature type="region of interest" description="Disordered" evidence="1">
    <location>
        <begin position="221"/>
        <end position="278"/>
    </location>
</feature>
<dbReference type="RefSeq" id="XP_014175072.1">
    <property type="nucleotide sequence ID" value="XM_014319597.1"/>
</dbReference>
<feature type="compositionally biased region" description="Polar residues" evidence="1">
    <location>
        <begin position="814"/>
        <end position="831"/>
    </location>
</feature>
<dbReference type="Proteomes" id="UP000007796">
    <property type="component" value="Unassembled WGS sequence"/>
</dbReference>
<proteinExistence type="predicted"/>
<feature type="region of interest" description="Disordered" evidence="1">
    <location>
        <begin position="648"/>
        <end position="676"/>
    </location>
</feature>
<organism evidence="3">
    <name type="scientific">Grosmannia clavigera (strain kw1407 / UAMH 11150)</name>
    <name type="common">Blue stain fungus</name>
    <name type="synonym">Graphiocladiella clavigera</name>
    <dbReference type="NCBI Taxonomy" id="655863"/>
    <lineage>
        <taxon>Eukaryota</taxon>
        <taxon>Fungi</taxon>
        <taxon>Dikarya</taxon>
        <taxon>Ascomycota</taxon>
        <taxon>Pezizomycotina</taxon>
        <taxon>Sordariomycetes</taxon>
        <taxon>Sordariomycetidae</taxon>
        <taxon>Ophiostomatales</taxon>
        <taxon>Ophiostomataceae</taxon>
        <taxon>Leptographium</taxon>
    </lineage>
</organism>
<feature type="region of interest" description="Disordered" evidence="1">
    <location>
        <begin position="112"/>
        <end position="141"/>
    </location>
</feature>
<dbReference type="InParanoid" id="F0X832"/>
<evidence type="ECO:0000256" key="1">
    <source>
        <dbReference type="SAM" id="MobiDB-lite"/>
    </source>
</evidence>
<dbReference type="EMBL" id="GL629735">
    <property type="protein sequence ID" value="EFX05590.1"/>
    <property type="molecule type" value="Genomic_DNA"/>
</dbReference>
<dbReference type="GeneID" id="25976783"/>
<feature type="compositionally biased region" description="Basic residues" evidence="1">
    <location>
        <begin position="649"/>
        <end position="663"/>
    </location>
</feature>
<feature type="compositionally biased region" description="Basic and acidic residues" evidence="1">
    <location>
        <begin position="562"/>
        <end position="577"/>
    </location>
</feature>
<gene>
    <name evidence="2" type="ORF">CMQ_3659</name>
</gene>
<dbReference type="STRING" id="655863.F0X832"/>
<keyword evidence="3" id="KW-1185">Reference proteome</keyword>
<feature type="compositionally biased region" description="Polar residues" evidence="1">
    <location>
        <begin position="515"/>
        <end position="530"/>
    </location>
</feature>
<feature type="compositionally biased region" description="Polar residues" evidence="1">
    <location>
        <begin position="229"/>
        <end position="252"/>
    </location>
</feature>
<feature type="region of interest" description="Disordered" evidence="1">
    <location>
        <begin position="301"/>
        <end position="321"/>
    </location>
</feature>
<feature type="compositionally biased region" description="Basic and acidic residues" evidence="1">
    <location>
        <begin position="117"/>
        <end position="129"/>
    </location>
</feature>
<protein>
    <submittedName>
        <fullName evidence="2">Uncharacterized protein</fullName>
    </submittedName>
</protein>
<dbReference type="HOGENOM" id="CLU_011578_0_0_1"/>
<reference evidence="2 3" key="1">
    <citation type="journal article" date="2011" name="Proc. Natl. Acad. Sci. U.S.A.">
        <title>Genome and transcriptome analyses of the mountain pine beetle-fungal symbiont Grosmannia clavigera, a lodgepole pine pathogen.</title>
        <authorList>
            <person name="DiGuistini S."/>
            <person name="Wang Y."/>
            <person name="Liao N.Y."/>
            <person name="Taylor G."/>
            <person name="Tanguay P."/>
            <person name="Feau N."/>
            <person name="Henrissat B."/>
            <person name="Chan S.K."/>
            <person name="Hesse-Orce U."/>
            <person name="Alamouti S.M."/>
            <person name="Tsui C.K.M."/>
            <person name="Docking R.T."/>
            <person name="Levasseur A."/>
            <person name="Haridas S."/>
            <person name="Robertson G."/>
            <person name="Birol I."/>
            <person name="Holt R.A."/>
            <person name="Marra M.A."/>
            <person name="Hamelin R.C."/>
            <person name="Hirst M."/>
            <person name="Jones S.J.M."/>
            <person name="Bohlmann J."/>
            <person name="Breuil C."/>
        </authorList>
    </citation>
    <scope>NUCLEOTIDE SEQUENCE [LARGE SCALE GENOMIC DNA]</scope>
    <source>
        <strain evidence="3">kw1407 / UAMH 11150</strain>
    </source>
</reference>
<feature type="region of interest" description="Disordered" evidence="1">
    <location>
        <begin position="801"/>
        <end position="832"/>
    </location>
</feature>
<name>F0X832_GROCL</name>
<feature type="compositionally biased region" description="Polar residues" evidence="1">
    <location>
        <begin position="310"/>
        <end position="321"/>
    </location>
</feature>
<feature type="region of interest" description="Disordered" evidence="1">
    <location>
        <begin position="596"/>
        <end position="624"/>
    </location>
</feature>
<evidence type="ECO:0000313" key="3">
    <source>
        <dbReference type="Proteomes" id="UP000007796"/>
    </source>
</evidence>
<accession>F0X832</accession>
<sequence length="926" mass="101844">MLTSVSTLPPRTRMSLSHATSAHALGSAVPSLLHRQRQYQQVRAFGFGWWANSIDRDQHREARRRFRALHHKQHVEAFSRRLMWEQQLNSDESPSAFKRCGGRHSQPKRFFAFGKHGGRDTFGPDEKTTGSRSGQESDNARPAAWGDFLFRDIQNGKAAPRQPQNSWASPFDDICSYVSRHAEILKEVGLGSSSQFPPQTTKSGEDDYFIDPITNRKVFKLSSKKSPDENVSTSGNTFNSYRSRVPSPTSAKKSGASVTKKATGATASPASDQTYDADLPPTAAELRAYQKVMIDSIASKPVQKSEEYVRQNQPDLSAISDSSDANYMTWKYKGTFWGRQPDQVEQRSSPKYNDLAKYAPIVDEVSAPTSQGTASPRYDDLQKYKTVQYNEPDGKPLVSEVSESFYDPDELAKYRPLKWNEPDGRASGHCNPAPSYNTAELDKYQPFMWNEPDGQPTTPVEPGHHGYDQAELQQYKPLKHNEPDGKPISIDEENGHNFGYDLKEVQQYEQGVKWNESNGNPTSNNESTVDFSELAFHGAVNYEEPSNLQSAAPVDSLTESLRQSDQESRSMDKASDEACSKILHQISSLGNLDDEELSLRNGSRPSGSIPAAGQPSKSKPEREELESAMTRMNAEADAIDKMASITIKSKQKRSTQHMTKTQRRQAVLDPHSTQPQGLETSYAEECQGMTTWPTFVKSYSKKAKTGSVAVEEATAPPPDESNTMYKILAYDPATQAISTAETASTVHATAVPLTPAEALLRLSHPTKFFPHFRPLEAQGFEIASGSGDVLVFRKSRGVKQATSAVNPIDKTGARDTSPTSPIKSASPSGFSNPDPLLPLEESATAAVTVADLPTTPKFRSNIDVRREEPVFSGAKVKANKADEDENSKKPGIAKRMLVGATWVAGVSYVLGLAGEQLTGAGSSPKN</sequence>
<dbReference type="AlphaFoldDB" id="F0X832"/>
<feature type="region of interest" description="Disordered" evidence="1">
    <location>
        <begin position="447"/>
        <end position="577"/>
    </location>
</feature>
<dbReference type="OrthoDB" id="3946750at2759"/>
<evidence type="ECO:0000313" key="2">
    <source>
        <dbReference type="EMBL" id="EFX05590.1"/>
    </source>
</evidence>
<dbReference type="eggNOG" id="ENOG502SRDH">
    <property type="taxonomic scope" value="Eukaryota"/>
</dbReference>
<feature type="compositionally biased region" description="Polar residues" evidence="1">
    <location>
        <begin position="265"/>
        <end position="274"/>
    </location>
</feature>